<feature type="region of interest" description="Disordered" evidence="1">
    <location>
        <begin position="658"/>
        <end position="703"/>
    </location>
</feature>
<feature type="compositionally biased region" description="Pro residues" evidence="1">
    <location>
        <begin position="598"/>
        <end position="608"/>
    </location>
</feature>
<feature type="compositionally biased region" description="Polar residues" evidence="1">
    <location>
        <begin position="381"/>
        <end position="409"/>
    </location>
</feature>
<dbReference type="AlphaFoldDB" id="A0A9P6TEH6"/>
<keyword evidence="3" id="KW-1185">Reference proteome</keyword>
<feature type="compositionally biased region" description="Polar residues" evidence="1">
    <location>
        <begin position="223"/>
        <end position="252"/>
    </location>
</feature>
<feature type="compositionally biased region" description="Polar residues" evidence="1">
    <location>
        <begin position="46"/>
        <end position="64"/>
    </location>
</feature>
<protein>
    <submittedName>
        <fullName evidence="2">Uncharacterized protein</fullName>
    </submittedName>
</protein>
<feature type="compositionally biased region" description="Polar residues" evidence="1">
    <location>
        <begin position="549"/>
        <end position="563"/>
    </location>
</feature>
<feature type="region of interest" description="Disordered" evidence="1">
    <location>
        <begin position="889"/>
        <end position="914"/>
    </location>
</feature>
<gene>
    <name evidence="2" type="ORF">CROQUDRAFT_669245</name>
</gene>
<dbReference type="EMBL" id="MU167228">
    <property type="protein sequence ID" value="KAG0149377.1"/>
    <property type="molecule type" value="Genomic_DNA"/>
</dbReference>
<feature type="compositionally biased region" description="Basic and acidic residues" evidence="1">
    <location>
        <begin position="661"/>
        <end position="670"/>
    </location>
</feature>
<reference evidence="2" key="1">
    <citation type="submission" date="2013-11" db="EMBL/GenBank/DDBJ databases">
        <title>Genome sequence of the fusiform rust pathogen reveals effectors for host alternation and coevolution with pine.</title>
        <authorList>
            <consortium name="DOE Joint Genome Institute"/>
            <person name="Smith K."/>
            <person name="Pendleton A."/>
            <person name="Kubisiak T."/>
            <person name="Anderson C."/>
            <person name="Salamov A."/>
            <person name="Aerts A."/>
            <person name="Riley R."/>
            <person name="Clum A."/>
            <person name="Lindquist E."/>
            <person name="Ence D."/>
            <person name="Campbell M."/>
            <person name="Kronenberg Z."/>
            <person name="Feau N."/>
            <person name="Dhillon B."/>
            <person name="Hamelin R."/>
            <person name="Burleigh J."/>
            <person name="Smith J."/>
            <person name="Yandell M."/>
            <person name="Nelson C."/>
            <person name="Grigoriev I."/>
            <person name="Davis J."/>
        </authorList>
    </citation>
    <scope>NUCLEOTIDE SEQUENCE</scope>
    <source>
        <strain evidence="2">G11</strain>
    </source>
</reference>
<feature type="compositionally biased region" description="Polar residues" evidence="1">
    <location>
        <begin position="152"/>
        <end position="166"/>
    </location>
</feature>
<dbReference type="OrthoDB" id="28208at2759"/>
<sequence length="935" mass="102287">MSVAQSLPPLSDRSSACSAPTLRTPALQTVFSPEHRLSPSIKTGIMPSNLNPPAHSSTPSQPAPTLTEKVDESTTGWEMWVADENLMNELGGRSHPELPPSLAQPQSNSNLPMRSISSHSHSLRQPQPSTASRLRPPSQTTWKTDSKPRSKAQPSFTLTPLTQQTQKHPKSDPAPSSANPRLPDHKLTPGIAVPNSIHRTFSDPLPAFNEPVSPKSFFPRPITASSPPQQEQPANGRPSSGMSATKVYSSAQVKPESPMSKDLQPDPSPALLTSSVPTHSPRATLATEGTPYTHAYELYDRRVSRVAPVGWSANNAPPLQSPLPPPAPAPAEVCVECMMRDRDMADVDVVGPGVWARRSDADFQEAVAAEARLDERDELESVQSKKAGSTTGPWASTSREGSGYDSTSSGAHRGQRRRRIGHGSPLTQSALKAWTQMNPPAASHRWRTLQLYLKEQRHYLELEYKAKLTTQLEHERAEQALRNSMETLGRPVEKARSEYGFLNSVPSRGRRHSNRQSTVLPSGMVLETVDVSKDEKEAARYRSSEQKSRPSMSIRRTSGTSITKAGYVQSPVSPSHPSLASMSTDMLANPAYLSANPPRSPSTRPPSPSRFSVASRRSGFAENFRPFSPWSRNNRRSISHSVLSFAPSGSMLEMHVGLSQDRQHHQRMQENESPLPLATPVREPDKGADDSGPVGKIKPEYRRNKTLKKGLRGIFVKLGLATSRRSPPSVLDRPPPLSAPALNVPDDEPLAPPPPLSLLAREQHYPRRTPSALSLPLTPRSPSARHHFSNTPVPDDDTLAEELAVGTGGGRRRSRSGSQLDDHLGGGGGSHQRNLSNWRPQSVIDEEGAQPTDNGSIHKPASIRSVVSRSLSYLPHRYRPTSLIEKSHTSNSIINNDHKDNYFPHPRSRKSISRSSDFLALRYLSSSTSSKPTLD</sequence>
<feature type="region of interest" description="Disordered" evidence="1">
    <location>
        <begin position="374"/>
        <end position="425"/>
    </location>
</feature>
<feature type="compositionally biased region" description="Basic and acidic residues" evidence="1">
    <location>
        <begin position="530"/>
        <end position="548"/>
    </location>
</feature>
<feature type="region of interest" description="Disordered" evidence="1">
    <location>
        <begin position="724"/>
        <end position="837"/>
    </location>
</feature>
<dbReference type="Proteomes" id="UP000886653">
    <property type="component" value="Unassembled WGS sequence"/>
</dbReference>
<organism evidence="2 3">
    <name type="scientific">Cronartium quercuum f. sp. fusiforme G11</name>
    <dbReference type="NCBI Taxonomy" id="708437"/>
    <lineage>
        <taxon>Eukaryota</taxon>
        <taxon>Fungi</taxon>
        <taxon>Dikarya</taxon>
        <taxon>Basidiomycota</taxon>
        <taxon>Pucciniomycotina</taxon>
        <taxon>Pucciniomycetes</taxon>
        <taxon>Pucciniales</taxon>
        <taxon>Coleosporiaceae</taxon>
        <taxon>Cronartium</taxon>
    </lineage>
</organism>
<feature type="region of interest" description="Disordered" evidence="1">
    <location>
        <begin position="1"/>
        <end position="288"/>
    </location>
</feature>
<feature type="compositionally biased region" description="Polar residues" evidence="1">
    <location>
        <begin position="103"/>
        <end position="143"/>
    </location>
</feature>
<comment type="caution">
    <text evidence="2">The sequence shown here is derived from an EMBL/GenBank/DDBJ whole genome shotgun (WGS) entry which is preliminary data.</text>
</comment>
<feature type="region of interest" description="Disordered" evidence="1">
    <location>
        <begin position="530"/>
        <end position="614"/>
    </location>
</feature>
<evidence type="ECO:0000256" key="1">
    <source>
        <dbReference type="SAM" id="MobiDB-lite"/>
    </source>
</evidence>
<accession>A0A9P6TEH6</accession>
<feature type="compositionally biased region" description="Polar residues" evidence="1">
    <location>
        <begin position="570"/>
        <end position="586"/>
    </location>
</feature>
<evidence type="ECO:0000313" key="2">
    <source>
        <dbReference type="EMBL" id="KAG0149377.1"/>
    </source>
</evidence>
<proteinExistence type="predicted"/>
<name>A0A9P6TEH6_9BASI</name>
<evidence type="ECO:0000313" key="3">
    <source>
        <dbReference type="Proteomes" id="UP000886653"/>
    </source>
</evidence>